<dbReference type="CDD" id="cd11386">
    <property type="entry name" value="MCP_signal"/>
    <property type="match status" value="1"/>
</dbReference>
<feature type="domain" description="PAS" evidence="10">
    <location>
        <begin position="25"/>
        <end position="76"/>
    </location>
</feature>
<feature type="transmembrane region" description="Helical" evidence="8">
    <location>
        <begin position="165"/>
        <end position="186"/>
    </location>
</feature>
<dbReference type="Gene3D" id="3.30.450.20">
    <property type="entry name" value="PAS domain"/>
    <property type="match status" value="1"/>
</dbReference>
<dbReference type="PANTHER" id="PTHR32089:SF119">
    <property type="entry name" value="METHYL-ACCEPTING CHEMOTAXIS PROTEIN CTPL"/>
    <property type="match status" value="1"/>
</dbReference>
<dbReference type="SMART" id="SM00091">
    <property type="entry name" value="PAS"/>
    <property type="match status" value="1"/>
</dbReference>
<feature type="transmembrane region" description="Helical" evidence="8">
    <location>
        <begin position="244"/>
        <end position="264"/>
    </location>
</feature>
<dbReference type="GO" id="GO:0016020">
    <property type="term" value="C:membrane"/>
    <property type="evidence" value="ECO:0007669"/>
    <property type="project" value="UniProtKB-SubCell"/>
</dbReference>
<keyword evidence="3 8" id="KW-1133">Transmembrane helix</keyword>
<comment type="subcellular location">
    <subcellularLocation>
        <location evidence="1">Membrane</location>
        <topology evidence="1">Multi-pass membrane protein</topology>
    </subcellularLocation>
</comment>
<evidence type="ECO:0000313" key="13">
    <source>
        <dbReference type="Proteomes" id="UP000580043"/>
    </source>
</evidence>
<evidence type="ECO:0000256" key="2">
    <source>
        <dbReference type="ARBA" id="ARBA00022692"/>
    </source>
</evidence>
<evidence type="ECO:0000259" key="11">
    <source>
        <dbReference type="PROSITE" id="PS50885"/>
    </source>
</evidence>
<dbReference type="Proteomes" id="UP000580043">
    <property type="component" value="Unassembled WGS sequence"/>
</dbReference>
<dbReference type="InterPro" id="IPR035965">
    <property type="entry name" value="PAS-like_dom_sf"/>
</dbReference>
<reference evidence="12 13" key="1">
    <citation type="submission" date="2020-04" db="EMBL/GenBank/DDBJ databases">
        <title>Zoogloea sp. G-4-1-14 isolated from soil.</title>
        <authorList>
            <person name="Dahal R.H."/>
        </authorList>
    </citation>
    <scope>NUCLEOTIDE SEQUENCE [LARGE SCALE GENOMIC DNA]</scope>
    <source>
        <strain evidence="12 13">G-4-1-14</strain>
    </source>
</reference>
<evidence type="ECO:0000256" key="8">
    <source>
        <dbReference type="SAM" id="Phobius"/>
    </source>
</evidence>
<feature type="domain" description="HAMP" evidence="11">
    <location>
        <begin position="265"/>
        <end position="317"/>
    </location>
</feature>
<dbReference type="Gene3D" id="1.10.287.950">
    <property type="entry name" value="Methyl-accepting chemotaxis protein"/>
    <property type="match status" value="1"/>
</dbReference>
<dbReference type="AlphaFoldDB" id="A0A848G8S3"/>
<evidence type="ECO:0000313" key="12">
    <source>
        <dbReference type="EMBL" id="NML27246.1"/>
    </source>
</evidence>
<dbReference type="PRINTS" id="PR00260">
    <property type="entry name" value="CHEMTRNSDUCR"/>
</dbReference>
<protein>
    <submittedName>
        <fullName evidence="12">Methyl-accepting chemotaxis protein</fullName>
    </submittedName>
</protein>
<keyword evidence="4 8" id="KW-0472">Membrane</keyword>
<dbReference type="GO" id="GO:0006935">
    <property type="term" value="P:chemotaxis"/>
    <property type="evidence" value="ECO:0007669"/>
    <property type="project" value="InterPro"/>
</dbReference>
<proteinExistence type="inferred from homology"/>
<organism evidence="12 13">
    <name type="scientific">Zoogloea dura</name>
    <dbReference type="NCBI Taxonomy" id="2728840"/>
    <lineage>
        <taxon>Bacteria</taxon>
        <taxon>Pseudomonadati</taxon>
        <taxon>Pseudomonadota</taxon>
        <taxon>Betaproteobacteria</taxon>
        <taxon>Rhodocyclales</taxon>
        <taxon>Zoogloeaceae</taxon>
        <taxon>Zoogloea</taxon>
    </lineage>
</organism>
<keyword evidence="13" id="KW-1185">Reference proteome</keyword>
<dbReference type="PROSITE" id="PS50111">
    <property type="entry name" value="CHEMOTAXIS_TRANSDUC_2"/>
    <property type="match status" value="1"/>
</dbReference>
<dbReference type="CDD" id="cd06225">
    <property type="entry name" value="HAMP"/>
    <property type="match status" value="1"/>
</dbReference>
<dbReference type="InterPro" id="IPR013655">
    <property type="entry name" value="PAS_fold_3"/>
</dbReference>
<feature type="domain" description="Methyl-accepting transducer" evidence="9">
    <location>
        <begin position="322"/>
        <end position="558"/>
    </location>
</feature>
<dbReference type="Pfam" id="PF00015">
    <property type="entry name" value="MCPsignal"/>
    <property type="match status" value="1"/>
</dbReference>
<comment type="caution">
    <text evidence="12">The sequence shown here is derived from an EMBL/GenBank/DDBJ whole genome shotgun (WGS) entry which is preliminary data.</text>
</comment>
<dbReference type="EMBL" id="JABBGA010000013">
    <property type="protein sequence ID" value="NML27246.1"/>
    <property type="molecule type" value="Genomic_DNA"/>
</dbReference>
<comment type="similarity">
    <text evidence="6">Belongs to the methyl-accepting chemotaxis (MCP) protein family.</text>
</comment>
<dbReference type="FunFam" id="1.10.287.950:FF:000001">
    <property type="entry name" value="Methyl-accepting chemotaxis sensory transducer"/>
    <property type="match status" value="1"/>
</dbReference>
<dbReference type="NCBIfam" id="TIGR00229">
    <property type="entry name" value="sensory_box"/>
    <property type="match status" value="1"/>
</dbReference>
<name>A0A848G8S3_9RHOO</name>
<dbReference type="InterPro" id="IPR003660">
    <property type="entry name" value="HAMP_dom"/>
</dbReference>
<sequence>MRQNLPITQNEYPIPDGSAIISHTDLKGHITYCNDEFIAASGFSRSEVIGQPHNILRHPDMPPEAYRDMWSTLERGLPWSGIVKNRRKNGDFYWVKATATPLADQSGYMSVRVKAGRSEIAAADALYGRMRTDPGIRLEQGQLAPTGVLAALGRFLPHPSLKARIYLISGGLTALNVIVAAVGLNATDHSRNAYSNAVRDESRLIQQLALPPDDPVRASLQRHAEASQGALQRIEAEDASTRQWLIGLGLSGLLLAAIATVQLIRRLGHSVDAGKRVAEAIAKGNMLEPLPPASNDELGALIIHLAVMRNNLHELVASIRNQVNALLGNARELSSTASDTRVLADAQAESASGMAAAIEQLSVSIDHISEHARESRELSETSGERAATGSRVISHAVSEMRAIADSVNLTAGSVRNLESLSGEISMIVGVIREIADQTNLLALNAAIEAARAGESGRGFAVVADEVRKLAERTANSTAEITTMIERIQSATRHAADDMDEGVKGAARGVTLADEAGGTIGSIQESSSQVLGSVEGITLGLTEQSAAARDIAQRVEQIAGASESNAASAARITQSAEQLEELARTLETLSSRFRIA</sequence>
<dbReference type="PANTHER" id="PTHR32089">
    <property type="entry name" value="METHYL-ACCEPTING CHEMOTAXIS PROTEIN MCPB"/>
    <property type="match status" value="1"/>
</dbReference>
<dbReference type="GO" id="GO:0004888">
    <property type="term" value="F:transmembrane signaling receptor activity"/>
    <property type="evidence" value="ECO:0007669"/>
    <property type="project" value="InterPro"/>
</dbReference>
<evidence type="ECO:0000256" key="1">
    <source>
        <dbReference type="ARBA" id="ARBA00004141"/>
    </source>
</evidence>
<dbReference type="SUPFAM" id="SSF58104">
    <property type="entry name" value="Methyl-accepting chemotaxis protein (MCP) signaling domain"/>
    <property type="match status" value="1"/>
</dbReference>
<dbReference type="SMART" id="SM00283">
    <property type="entry name" value="MA"/>
    <property type="match status" value="1"/>
</dbReference>
<dbReference type="InterPro" id="IPR000014">
    <property type="entry name" value="PAS"/>
</dbReference>
<evidence type="ECO:0000256" key="4">
    <source>
        <dbReference type="ARBA" id="ARBA00023136"/>
    </source>
</evidence>
<evidence type="ECO:0000259" key="10">
    <source>
        <dbReference type="PROSITE" id="PS50112"/>
    </source>
</evidence>
<dbReference type="SUPFAM" id="SSF55785">
    <property type="entry name" value="PYP-like sensor domain (PAS domain)"/>
    <property type="match status" value="1"/>
</dbReference>
<gene>
    <name evidence="12" type="ORF">HHL15_15950</name>
</gene>
<keyword evidence="2 8" id="KW-0812">Transmembrane</keyword>
<dbReference type="PROSITE" id="PS50885">
    <property type="entry name" value="HAMP"/>
    <property type="match status" value="1"/>
</dbReference>
<evidence type="ECO:0000256" key="7">
    <source>
        <dbReference type="PROSITE-ProRule" id="PRU00284"/>
    </source>
</evidence>
<dbReference type="PROSITE" id="PS50112">
    <property type="entry name" value="PAS"/>
    <property type="match status" value="1"/>
</dbReference>
<evidence type="ECO:0000256" key="6">
    <source>
        <dbReference type="ARBA" id="ARBA00029447"/>
    </source>
</evidence>
<dbReference type="GO" id="GO:0007165">
    <property type="term" value="P:signal transduction"/>
    <property type="evidence" value="ECO:0007669"/>
    <property type="project" value="UniProtKB-KW"/>
</dbReference>
<evidence type="ECO:0000256" key="5">
    <source>
        <dbReference type="ARBA" id="ARBA00023224"/>
    </source>
</evidence>
<evidence type="ECO:0000259" key="9">
    <source>
        <dbReference type="PROSITE" id="PS50111"/>
    </source>
</evidence>
<keyword evidence="5 7" id="KW-0807">Transducer</keyword>
<evidence type="ECO:0000256" key="3">
    <source>
        <dbReference type="ARBA" id="ARBA00022989"/>
    </source>
</evidence>
<dbReference type="CDD" id="cd00130">
    <property type="entry name" value="PAS"/>
    <property type="match status" value="1"/>
</dbReference>
<dbReference type="Pfam" id="PF08447">
    <property type="entry name" value="PAS_3"/>
    <property type="match status" value="1"/>
</dbReference>
<accession>A0A848G8S3</accession>
<dbReference type="SMART" id="SM00304">
    <property type="entry name" value="HAMP"/>
    <property type="match status" value="2"/>
</dbReference>
<dbReference type="InterPro" id="IPR004089">
    <property type="entry name" value="MCPsignal_dom"/>
</dbReference>
<dbReference type="RefSeq" id="WP_169146777.1">
    <property type="nucleotide sequence ID" value="NZ_JABBGA010000013.1"/>
</dbReference>
<dbReference type="InterPro" id="IPR004090">
    <property type="entry name" value="Chemotax_Me-accpt_rcpt"/>
</dbReference>